<protein>
    <submittedName>
        <fullName evidence="1">PKD family protein</fullName>
    </submittedName>
</protein>
<dbReference type="InterPro" id="IPR032183">
    <property type="entry name" value="PKD-like"/>
</dbReference>
<keyword evidence="2" id="KW-1185">Reference proteome</keyword>
<dbReference type="Pfam" id="PF16407">
    <property type="entry name" value="PKD_2"/>
    <property type="match status" value="1"/>
</dbReference>
<dbReference type="AlphaFoldDB" id="A0A316HIN7"/>
<evidence type="ECO:0000313" key="2">
    <source>
        <dbReference type="Proteomes" id="UP000245678"/>
    </source>
</evidence>
<accession>A0A316HIN7</accession>
<name>A0A316HIN7_9SPHI</name>
<organism evidence="1 2">
    <name type="scientific">Mucilaginibacter oryzae</name>
    <dbReference type="NCBI Taxonomy" id="468058"/>
    <lineage>
        <taxon>Bacteria</taxon>
        <taxon>Pseudomonadati</taxon>
        <taxon>Bacteroidota</taxon>
        <taxon>Sphingobacteriia</taxon>
        <taxon>Sphingobacteriales</taxon>
        <taxon>Sphingobacteriaceae</taxon>
        <taxon>Mucilaginibacter</taxon>
    </lineage>
</organism>
<proteinExistence type="predicted"/>
<dbReference type="EMBL" id="QGHA01000001">
    <property type="protein sequence ID" value="PWK80488.1"/>
    <property type="molecule type" value="Genomic_DNA"/>
</dbReference>
<dbReference type="PROSITE" id="PS51257">
    <property type="entry name" value="PROKAR_LIPOPROTEIN"/>
    <property type="match status" value="1"/>
</dbReference>
<comment type="caution">
    <text evidence="1">The sequence shown here is derived from an EMBL/GenBank/DDBJ whole genome shotgun (WGS) entry which is preliminary data.</text>
</comment>
<dbReference type="Proteomes" id="UP000245678">
    <property type="component" value="Unassembled WGS sequence"/>
</dbReference>
<sequence length="477" mass="52873">MKLRSALLYILFALLICSCKKDLGNYKYNAPSEPVLDGFDGSTVDALVGDTLTVRPYVYLQGANPAKDLTFDWDIFVDEEARADHYTGYPLKIVYNLAPKLRTAKLTITDNRNQIKYFYSFKIQGGTQFSAGTAVLSVQDGITKLSFVKADNKTVLSDLYYALHKENLPENPVQLFPKPVTYNAGSVEDYWVICHDPKKNSVIIDGSTMLRKKYFQDQFFNAPATISTDYFEASAGTPTGVINGKLYLSIVSTAPFAPDFGKFSNSQPGQYTLSPFFIRTPAFFFGYDPVAKAFISFDSGGNYMGSDYKVSGVGFNPTKINLGNLLFMQAVPSISYAFFEGAEGDNNIYELSFSVDMMDYQNRTVKAIYKRVFKGSSLIKPDTKWQKSAVDVFYFTSNDKIYRYNPVNEELRALDADFGGKKVTMIKLSTTTEGDVLTAGVDGSLMLLDVSVGKNGNITKVITGIPGSPVDIVTRKN</sequence>
<evidence type="ECO:0000313" key="1">
    <source>
        <dbReference type="EMBL" id="PWK80488.1"/>
    </source>
</evidence>
<dbReference type="RefSeq" id="WP_109606791.1">
    <property type="nucleotide sequence ID" value="NZ_QGHA01000001.1"/>
</dbReference>
<reference evidence="1 2" key="1">
    <citation type="submission" date="2018-05" db="EMBL/GenBank/DDBJ databases">
        <title>Genomic Encyclopedia of Archaeal and Bacterial Type Strains, Phase II (KMG-II): from individual species to whole genera.</title>
        <authorList>
            <person name="Goeker M."/>
        </authorList>
    </citation>
    <scope>NUCLEOTIDE SEQUENCE [LARGE SCALE GENOMIC DNA]</scope>
    <source>
        <strain evidence="1 2">DSM 19975</strain>
    </source>
</reference>
<gene>
    <name evidence="1" type="ORF">LX99_00956</name>
</gene>